<dbReference type="GO" id="GO:0070762">
    <property type="term" value="C:nuclear pore transmembrane ring"/>
    <property type="evidence" value="ECO:0007669"/>
    <property type="project" value="TreeGrafter"/>
</dbReference>
<dbReference type="AlphaFoldDB" id="A0A423WHI8"/>
<organism evidence="2 3">
    <name type="scientific">Cytospora chrysosperma</name>
    <name type="common">Cytospora canker fungus</name>
    <name type="synonym">Sphaeria chrysosperma</name>
    <dbReference type="NCBI Taxonomy" id="252740"/>
    <lineage>
        <taxon>Eukaryota</taxon>
        <taxon>Fungi</taxon>
        <taxon>Dikarya</taxon>
        <taxon>Ascomycota</taxon>
        <taxon>Pezizomycotina</taxon>
        <taxon>Sordariomycetes</taxon>
        <taxon>Sordariomycetidae</taxon>
        <taxon>Diaporthales</taxon>
        <taxon>Cytosporaceae</taxon>
        <taxon>Cytospora</taxon>
    </lineage>
</organism>
<dbReference type="GO" id="GO:0006606">
    <property type="term" value="P:protein import into nucleus"/>
    <property type="evidence" value="ECO:0007669"/>
    <property type="project" value="TreeGrafter"/>
</dbReference>
<evidence type="ECO:0000256" key="1">
    <source>
        <dbReference type="SAM" id="MobiDB-lite"/>
    </source>
</evidence>
<evidence type="ECO:0000313" key="2">
    <source>
        <dbReference type="EMBL" id="ROW02811.1"/>
    </source>
</evidence>
<keyword evidence="3" id="KW-1185">Reference proteome</keyword>
<sequence>MSTTTPLSLSKVSRNSAGALLTPNKTIAPQVAESPGNWQHPRMKEITHRQNATVFTAQNVRTIVYNLASILIIHLMRMVNAEFGPPQLQVHLSLVLQPTQTNGVPYRNTSQAKPYVYWAFIAAQALPLLNIGMACLPLVRSKDDLSDIPLTSAQRQLLGLSPNTAAPTPDSAYSTPPRYSRTPSITSSVGKLSPTSSNLSASGSPASGLRFNGSLYSPAASPLLQKALRASSYGPQSPLNASSYGLQSPLDASTSSFNLSTGSSIFSEPPPTPSPIGGNRISVGLNNKWLYDRSRRTSGW</sequence>
<evidence type="ECO:0008006" key="4">
    <source>
        <dbReference type="Google" id="ProtNLM"/>
    </source>
</evidence>
<dbReference type="Pfam" id="PF08058">
    <property type="entry name" value="NPCC"/>
    <property type="match status" value="1"/>
</dbReference>
<reference evidence="2 3" key="1">
    <citation type="submission" date="2015-09" db="EMBL/GenBank/DDBJ databases">
        <title>Host preference determinants of Valsa canker pathogens revealed by comparative genomics.</title>
        <authorList>
            <person name="Yin Z."/>
            <person name="Huang L."/>
        </authorList>
    </citation>
    <scope>NUCLEOTIDE SEQUENCE [LARGE SCALE GENOMIC DNA]</scope>
    <source>
        <strain evidence="2 3">YSFL</strain>
    </source>
</reference>
<comment type="caution">
    <text evidence="2">The sequence shown here is derived from an EMBL/GenBank/DDBJ whole genome shotgun (WGS) entry which is preliminary data.</text>
</comment>
<dbReference type="Proteomes" id="UP000284375">
    <property type="component" value="Unassembled WGS sequence"/>
</dbReference>
<accession>A0A423WHI8</accession>
<protein>
    <recommendedName>
        <fullName evidence="4">Nuclear pore complex component</fullName>
    </recommendedName>
</protein>
<dbReference type="OrthoDB" id="429932at2759"/>
<proteinExistence type="predicted"/>
<dbReference type="STRING" id="252740.A0A423WHI8"/>
<dbReference type="GO" id="GO:0005640">
    <property type="term" value="C:nuclear outer membrane"/>
    <property type="evidence" value="ECO:0007669"/>
    <property type="project" value="TreeGrafter"/>
</dbReference>
<dbReference type="GO" id="GO:0030474">
    <property type="term" value="P:spindle pole body duplication"/>
    <property type="evidence" value="ECO:0007669"/>
    <property type="project" value="TreeGrafter"/>
</dbReference>
<evidence type="ECO:0000313" key="3">
    <source>
        <dbReference type="Proteomes" id="UP000284375"/>
    </source>
</evidence>
<feature type="compositionally biased region" description="Polar residues" evidence="1">
    <location>
        <begin position="181"/>
        <end position="190"/>
    </location>
</feature>
<feature type="region of interest" description="Disordered" evidence="1">
    <location>
        <begin position="261"/>
        <end position="280"/>
    </location>
</feature>
<name>A0A423WHI8_CYTCH</name>
<dbReference type="InterPro" id="IPR012578">
    <property type="entry name" value="Nucl_pore_cmplx"/>
</dbReference>
<dbReference type="EMBL" id="LJZO01000004">
    <property type="protein sequence ID" value="ROW02811.1"/>
    <property type="molecule type" value="Genomic_DNA"/>
</dbReference>
<gene>
    <name evidence="2" type="ORF">VSDG_01635</name>
</gene>
<feature type="compositionally biased region" description="Low complexity" evidence="1">
    <location>
        <begin position="192"/>
        <end position="204"/>
    </location>
</feature>
<dbReference type="PANTHER" id="PTHR28003">
    <property type="entry name" value="NUCLEOPORIN POM34"/>
    <property type="match status" value="1"/>
</dbReference>
<feature type="compositionally biased region" description="Polar residues" evidence="1">
    <location>
        <begin position="159"/>
        <end position="174"/>
    </location>
</feature>
<dbReference type="PANTHER" id="PTHR28003:SF1">
    <property type="entry name" value="NUCLEOPORIN POM34"/>
    <property type="match status" value="1"/>
</dbReference>
<feature type="region of interest" description="Disordered" evidence="1">
    <location>
        <begin position="159"/>
        <end position="204"/>
    </location>
</feature>